<organism evidence="2 3">
    <name type="scientific">Deinococcus xinjiangensis</name>
    <dbReference type="NCBI Taxonomy" id="457454"/>
    <lineage>
        <taxon>Bacteria</taxon>
        <taxon>Thermotogati</taxon>
        <taxon>Deinococcota</taxon>
        <taxon>Deinococci</taxon>
        <taxon>Deinococcales</taxon>
        <taxon>Deinococcaceae</taxon>
        <taxon>Deinococcus</taxon>
    </lineage>
</organism>
<evidence type="ECO:0000256" key="1">
    <source>
        <dbReference type="SAM" id="Phobius"/>
    </source>
</evidence>
<dbReference type="Proteomes" id="UP001458946">
    <property type="component" value="Unassembled WGS sequence"/>
</dbReference>
<keyword evidence="1" id="KW-0472">Membrane</keyword>
<feature type="transmembrane region" description="Helical" evidence="1">
    <location>
        <begin position="213"/>
        <end position="235"/>
    </location>
</feature>
<keyword evidence="3" id="KW-1185">Reference proteome</keyword>
<keyword evidence="1" id="KW-1133">Transmembrane helix</keyword>
<evidence type="ECO:0000313" key="3">
    <source>
        <dbReference type="Proteomes" id="UP001458946"/>
    </source>
</evidence>
<gene>
    <name evidence="2" type="ORF">Dxin01_00742</name>
</gene>
<evidence type="ECO:0000313" key="2">
    <source>
        <dbReference type="EMBL" id="GAA5501011.1"/>
    </source>
</evidence>
<comment type="caution">
    <text evidence="2">The sequence shown here is derived from an EMBL/GenBank/DDBJ whole genome shotgun (WGS) entry which is preliminary data.</text>
</comment>
<accession>A0ABP9V8I9</accession>
<protein>
    <recommendedName>
        <fullName evidence="4">HAMP domain-containing protein</fullName>
    </recommendedName>
</protein>
<proteinExistence type="predicted"/>
<evidence type="ECO:0008006" key="4">
    <source>
        <dbReference type="Google" id="ProtNLM"/>
    </source>
</evidence>
<name>A0ABP9V8I9_9DEIO</name>
<dbReference type="EMBL" id="BAABRN010000006">
    <property type="protein sequence ID" value="GAA5501011.1"/>
    <property type="molecule type" value="Genomic_DNA"/>
</dbReference>
<sequence length="308" mass="33137">MTTNITPVSLHAPAPAAAPRVSIRTKILRMTLLPLALLGIAQLVQVLTTQRQQSLDSINQVLSLYNGNYLERIGDMQDSTARTVNDEDIRAMAILRAQELMQSSPIPVSHVVVTDDKAQPVAATSNDETTKVASGEGYAMQQWAKAHPETMTAARAAASAILTQVAAGKPTPTPYTQTMRADGQSVEINAQVLPQGNGVSVMFADGSYLQRKVFFSVLQALWPLLLVLALTAAYANREGGLFAKRLIRFAGAMTDASNGKKVKIPVTGNDEVGDAEHAGNRVYTSYLMAEQALNKQLGFEEPDERATS</sequence>
<keyword evidence="1" id="KW-0812">Transmembrane</keyword>
<reference evidence="2 3" key="1">
    <citation type="submission" date="2024-02" db="EMBL/GenBank/DDBJ databases">
        <title>Deinococcus xinjiangensis NBRC 107630.</title>
        <authorList>
            <person name="Ichikawa N."/>
            <person name="Katano-Makiyama Y."/>
            <person name="Hidaka K."/>
        </authorList>
    </citation>
    <scope>NUCLEOTIDE SEQUENCE [LARGE SCALE GENOMIC DNA]</scope>
    <source>
        <strain evidence="2 3">NBRC 107630</strain>
    </source>
</reference>